<gene>
    <name evidence="1" type="ORF">BT63DRAFT_416831</name>
</gene>
<dbReference type="AlphaFoldDB" id="A0A6A6U495"/>
<evidence type="ECO:0000313" key="2">
    <source>
        <dbReference type="Proteomes" id="UP000799302"/>
    </source>
</evidence>
<protein>
    <submittedName>
        <fullName evidence="1">Uncharacterized protein</fullName>
    </submittedName>
</protein>
<reference evidence="1" key="1">
    <citation type="journal article" date="2020" name="Stud. Mycol.">
        <title>101 Dothideomycetes genomes: a test case for predicting lifestyles and emergence of pathogens.</title>
        <authorList>
            <person name="Haridas S."/>
            <person name="Albert R."/>
            <person name="Binder M."/>
            <person name="Bloem J."/>
            <person name="Labutti K."/>
            <person name="Salamov A."/>
            <person name="Andreopoulos B."/>
            <person name="Baker S."/>
            <person name="Barry K."/>
            <person name="Bills G."/>
            <person name="Bluhm B."/>
            <person name="Cannon C."/>
            <person name="Castanera R."/>
            <person name="Culley D."/>
            <person name="Daum C."/>
            <person name="Ezra D."/>
            <person name="Gonzalez J."/>
            <person name="Henrissat B."/>
            <person name="Kuo A."/>
            <person name="Liang C."/>
            <person name="Lipzen A."/>
            <person name="Lutzoni F."/>
            <person name="Magnuson J."/>
            <person name="Mondo S."/>
            <person name="Nolan M."/>
            <person name="Ohm R."/>
            <person name="Pangilinan J."/>
            <person name="Park H.-J."/>
            <person name="Ramirez L."/>
            <person name="Alfaro M."/>
            <person name="Sun H."/>
            <person name="Tritt A."/>
            <person name="Yoshinaga Y."/>
            <person name="Zwiers L.-H."/>
            <person name="Turgeon B."/>
            <person name="Goodwin S."/>
            <person name="Spatafora J."/>
            <person name="Crous P."/>
            <person name="Grigoriev I."/>
        </authorList>
    </citation>
    <scope>NUCLEOTIDE SEQUENCE</scope>
    <source>
        <strain evidence="1">CBS 115976</strain>
    </source>
</reference>
<proteinExistence type="predicted"/>
<evidence type="ECO:0000313" key="1">
    <source>
        <dbReference type="EMBL" id="KAF2666466.1"/>
    </source>
</evidence>
<accession>A0A6A6U495</accession>
<keyword evidence="2" id="KW-1185">Reference proteome</keyword>
<sequence>MSDSDSQEEVEGMILHANHVAMQTYLAIVLNSSPKDDNATARHNLWTSLLHDLFPTFESYTIQSELRESGQFYDIRHLDATALQQIQERKLPDAIPVLAVWSLSDLHNQSFRSSLDRDGQHPIFVTDVCLEAMRIGPAFVKDADFLCVTHGVWTKFFRKEKATFSKLFQLEPTWHDVMDEQCVCVAHGSERSTFESLVQGVKFAAKSQEQFRAAFKTFVEN</sequence>
<dbReference type="EMBL" id="MU004239">
    <property type="protein sequence ID" value="KAF2666466.1"/>
    <property type="molecule type" value="Genomic_DNA"/>
</dbReference>
<dbReference type="Proteomes" id="UP000799302">
    <property type="component" value="Unassembled WGS sequence"/>
</dbReference>
<name>A0A6A6U495_9PEZI</name>
<organism evidence="1 2">
    <name type="scientific">Microthyrium microscopicum</name>
    <dbReference type="NCBI Taxonomy" id="703497"/>
    <lineage>
        <taxon>Eukaryota</taxon>
        <taxon>Fungi</taxon>
        <taxon>Dikarya</taxon>
        <taxon>Ascomycota</taxon>
        <taxon>Pezizomycotina</taxon>
        <taxon>Dothideomycetes</taxon>
        <taxon>Dothideomycetes incertae sedis</taxon>
        <taxon>Microthyriales</taxon>
        <taxon>Microthyriaceae</taxon>
        <taxon>Microthyrium</taxon>
    </lineage>
</organism>